<dbReference type="GO" id="GO:0042802">
    <property type="term" value="F:identical protein binding"/>
    <property type="evidence" value="ECO:0007669"/>
    <property type="project" value="InterPro"/>
</dbReference>
<organism evidence="1 2">
    <name type="scientific">Amycolatopsis alkalitolerans</name>
    <dbReference type="NCBI Taxonomy" id="2547244"/>
    <lineage>
        <taxon>Bacteria</taxon>
        <taxon>Bacillati</taxon>
        <taxon>Actinomycetota</taxon>
        <taxon>Actinomycetes</taxon>
        <taxon>Pseudonocardiales</taxon>
        <taxon>Pseudonocardiaceae</taxon>
        <taxon>Amycolatopsis</taxon>
    </lineage>
</organism>
<dbReference type="Proteomes" id="UP000305546">
    <property type="component" value="Unassembled WGS sequence"/>
</dbReference>
<evidence type="ECO:0000313" key="1">
    <source>
        <dbReference type="EMBL" id="TNC25095.1"/>
    </source>
</evidence>
<dbReference type="Gene3D" id="1.25.40.10">
    <property type="entry name" value="Tetratricopeptide repeat domain"/>
    <property type="match status" value="1"/>
</dbReference>
<gene>
    <name evidence="1" type="ORF">FG385_15725</name>
</gene>
<dbReference type="PANTHER" id="PTHR46082:SF6">
    <property type="entry name" value="AAA+ ATPASE DOMAIN-CONTAINING PROTEIN-RELATED"/>
    <property type="match status" value="1"/>
</dbReference>
<name>A0A5C4M0K9_9PSEU</name>
<protein>
    <submittedName>
        <fullName evidence="1">Tetratricopeptide repeat protein</fullName>
    </submittedName>
</protein>
<accession>A0A5C4M0K9</accession>
<dbReference type="AlphaFoldDB" id="A0A5C4M0K9"/>
<dbReference type="InterPro" id="IPR011717">
    <property type="entry name" value="TPR-4"/>
</dbReference>
<dbReference type="SUPFAM" id="SSF48452">
    <property type="entry name" value="TPR-like"/>
    <property type="match status" value="1"/>
</dbReference>
<dbReference type="Pfam" id="PF13424">
    <property type="entry name" value="TPR_12"/>
    <property type="match status" value="1"/>
</dbReference>
<comment type="caution">
    <text evidence="1">The sequence shown here is derived from an EMBL/GenBank/DDBJ whole genome shotgun (WGS) entry which is preliminary data.</text>
</comment>
<reference evidence="1 2" key="1">
    <citation type="submission" date="2019-06" db="EMBL/GenBank/DDBJ databases">
        <title>Amycolatopsis alkalitolerans sp. nov., isolated from Gastrodia elata Blume.</title>
        <authorList>
            <person name="Narsing Rao M.P."/>
            <person name="Li W.J."/>
        </authorList>
    </citation>
    <scope>NUCLEOTIDE SEQUENCE [LARGE SCALE GENOMIC DNA]</scope>
    <source>
        <strain evidence="1 2">SYSUP0005</strain>
    </source>
</reference>
<dbReference type="Pfam" id="PF07721">
    <property type="entry name" value="TPR_4"/>
    <property type="match status" value="1"/>
</dbReference>
<sequence>MGWARHNLAEANLLLGQLDEAEQELCAVLAEYEERAENWANTVGARFGLAKIAALRGQRREATDGFTEVLAELRATLGEDGPWTLATRFELANLKARFGNPAEALAEHEAVLAARTRVLGHGHPDTATSRTAPTECGR</sequence>
<dbReference type="InterPro" id="IPR053137">
    <property type="entry name" value="NLR-like"/>
</dbReference>
<dbReference type="EMBL" id="VDFW01000012">
    <property type="protein sequence ID" value="TNC25095.1"/>
    <property type="molecule type" value="Genomic_DNA"/>
</dbReference>
<proteinExistence type="predicted"/>
<keyword evidence="2" id="KW-1185">Reference proteome</keyword>
<evidence type="ECO:0000313" key="2">
    <source>
        <dbReference type="Proteomes" id="UP000305546"/>
    </source>
</evidence>
<dbReference type="PANTHER" id="PTHR46082">
    <property type="entry name" value="ATP/GTP-BINDING PROTEIN-RELATED"/>
    <property type="match status" value="1"/>
</dbReference>
<dbReference type="InterPro" id="IPR011990">
    <property type="entry name" value="TPR-like_helical_dom_sf"/>
</dbReference>